<evidence type="ECO:0000256" key="2">
    <source>
        <dbReference type="ARBA" id="ARBA00022801"/>
    </source>
</evidence>
<dbReference type="PANTHER" id="PTHR43309:SF5">
    <property type="entry name" value="5-OXOPROLINASE SUBUNIT C"/>
    <property type="match status" value="1"/>
</dbReference>
<keyword evidence="6" id="KW-1185">Reference proteome</keyword>
<evidence type="ECO:0000256" key="3">
    <source>
        <dbReference type="ARBA" id="ARBA00022840"/>
    </source>
</evidence>
<dbReference type="Gene3D" id="2.40.100.10">
    <property type="entry name" value="Cyclophilin-like"/>
    <property type="match status" value="1"/>
</dbReference>
<dbReference type="STRING" id="186116.SAMN05192569_102015"/>
<dbReference type="GO" id="GO:0005524">
    <property type="term" value="F:ATP binding"/>
    <property type="evidence" value="ECO:0007669"/>
    <property type="project" value="UniProtKB-KW"/>
</dbReference>
<evidence type="ECO:0000313" key="5">
    <source>
        <dbReference type="EMBL" id="SFA49129.1"/>
    </source>
</evidence>
<keyword evidence="1" id="KW-0547">Nucleotide-binding</keyword>
<organism evidence="5 6">
    <name type="scientific">Parageobacillus thermantarcticus</name>
    <dbReference type="NCBI Taxonomy" id="186116"/>
    <lineage>
        <taxon>Bacteria</taxon>
        <taxon>Bacillati</taxon>
        <taxon>Bacillota</taxon>
        <taxon>Bacilli</taxon>
        <taxon>Bacillales</taxon>
        <taxon>Anoxybacillaceae</taxon>
        <taxon>Parageobacillus</taxon>
    </lineage>
</organism>
<dbReference type="RefSeq" id="WP_090949610.1">
    <property type="nucleotide sequence ID" value="NZ_FOJS01000020.1"/>
</dbReference>
<feature type="domain" description="Carboxyltransferase" evidence="4">
    <location>
        <begin position="26"/>
        <end position="310"/>
    </location>
</feature>
<name>A0A1I0TBL1_9BACL</name>
<dbReference type="GO" id="GO:0016787">
    <property type="term" value="F:hydrolase activity"/>
    <property type="evidence" value="ECO:0007669"/>
    <property type="project" value="UniProtKB-KW"/>
</dbReference>
<dbReference type="AlphaFoldDB" id="A0A1I0TBL1"/>
<evidence type="ECO:0000256" key="1">
    <source>
        <dbReference type="ARBA" id="ARBA00022741"/>
    </source>
</evidence>
<dbReference type="SMART" id="SM00797">
    <property type="entry name" value="AHS2"/>
    <property type="match status" value="1"/>
</dbReference>
<evidence type="ECO:0000313" key="6">
    <source>
        <dbReference type="Proteomes" id="UP000198650"/>
    </source>
</evidence>
<dbReference type="OrthoDB" id="9782422at2"/>
<dbReference type="Pfam" id="PF02626">
    <property type="entry name" value="CT_A_B"/>
    <property type="match status" value="1"/>
</dbReference>
<protein>
    <submittedName>
        <fullName evidence="5">Antagonist of KipI</fullName>
    </submittedName>
</protein>
<dbReference type="PANTHER" id="PTHR43309">
    <property type="entry name" value="5-OXOPROLINASE SUBUNIT C"/>
    <property type="match status" value="1"/>
</dbReference>
<keyword evidence="3" id="KW-0067">ATP-binding</keyword>
<dbReference type="SUPFAM" id="SSF50891">
    <property type="entry name" value="Cyclophilin-like"/>
    <property type="match status" value="1"/>
</dbReference>
<evidence type="ECO:0000259" key="4">
    <source>
        <dbReference type="SMART" id="SM00797"/>
    </source>
</evidence>
<dbReference type="InterPro" id="IPR052708">
    <property type="entry name" value="PxpC"/>
</dbReference>
<dbReference type="Proteomes" id="UP000198650">
    <property type="component" value="Unassembled WGS sequence"/>
</dbReference>
<dbReference type="NCBIfam" id="TIGR00724">
    <property type="entry name" value="urea_amlyse_rel"/>
    <property type="match status" value="1"/>
</dbReference>
<reference evidence="6" key="1">
    <citation type="submission" date="2016-10" db="EMBL/GenBank/DDBJ databases">
        <authorList>
            <person name="Varghese N."/>
            <person name="Submissions S."/>
        </authorList>
    </citation>
    <scope>NUCLEOTIDE SEQUENCE [LARGE SCALE GENOMIC DNA]</scope>
    <source>
        <strain evidence="6">M1</strain>
    </source>
</reference>
<sequence>MMSTIQVTHSGFFTTVQGKGRYGYQKAGVSVGGAMDSFASRIANLLVGNDADEATLEITMNGPTLRFETDALIAICGGSFRCTLNNKPVSMWKPLFVRKGDVLAIGACQSGYRAYVAFAGGLNVPLVMNSRSTYVQARIGGFHGRALRPGDVLSLRANAITVRESPIRWGIAFSERNYINGKKKIVRVAEGPEYRMFTNQSQERFFSSLYEVTTQSDRMGYRLQGQALERTTNQEMISEAVTFGTIQVPASGQPIVLMADCQTTGGYPRIAQVIAADLPILAQARPGDFIQFQKVSWQEAQRLYVERERQIKKWKTIIQQKWREMDDAR</sequence>
<keyword evidence="2" id="KW-0378">Hydrolase</keyword>
<dbReference type="InterPro" id="IPR029000">
    <property type="entry name" value="Cyclophilin-like_dom_sf"/>
</dbReference>
<accession>A0A1I0TBL1</accession>
<dbReference type="InterPro" id="IPR003778">
    <property type="entry name" value="CT_A_B"/>
</dbReference>
<dbReference type="EMBL" id="FOJS01000020">
    <property type="protein sequence ID" value="SFA49129.1"/>
    <property type="molecule type" value="Genomic_DNA"/>
</dbReference>
<gene>
    <name evidence="5" type="ORF">SAMN05192569_102015</name>
</gene>
<proteinExistence type="predicted"/>